<accession>A0A9Q3FV84</accession>
<keyword evidence="2" id="KW-1185">Reference proteome</keyword>
<dbReference type="EMBL" id="AVOT02049364">
    <property type="protein sequence ID" value="MBW0544520.1"/>
    <property type="molecule type" value="Genomic_DNA"/>
</dbReference>
<reference evidence="1" key="1">
    <citation type="submission" date="2021-03" db="EMBL/GenBank/DDBJ databases">
        <title>Draft genome sequence of rust myrtle Austropuccinia psidii MF-1, a brazilian biotype.</title>
        <authorList>
            <person name="Quecine M.C."/>
            <person name="Pachon D.M.R."/>
            <person name="Bonatelli M.L."/>
            <person name="Correr F.H."/>
            <person name="Franceschini L.M."/>
            <person name="Leite T.F."/>
            <person name="Margarido G.R.A."/>
            <person name="Almeida C.A."/>
            <person name="Ferrarezi J.A."/>
            <person name="Labate C.A."/>
        </authorList>
    </citation>
    <scope>NUCLEOTIDE SEQUENCE</scope>
    <source>
        <strain evidence="1">MF-1</strain>
    </source>
</reference>
<protein>
    <submittedName>
        <fullName evidence="1">Uncharacterized protein</fullName>
    </submittedName>
</protein>
<evidence type="ECO:0000313" key="1">
    <source>
        <dbReference type="EMBL" id="MBW0544520.1"/>
    </source>
</evidence>
<sequence>MNSTSLACLIDFELKMKWSFCPCHLAQLYIVLTACFSKKVPNLTSLSKRALISDRSILSLRVVDAQVFQGRSPLEESKNLGLVLTYVIDTSTSHFLASPLNDSRKTWNVCPDVLMGLTPINSDWATFKQQNLDHQQAEGFKEWLKQFHTQGEITNESNLFYRPQLQLFQQFWIQNFDKAKMNSRDSDIIDQINAMKAQLAKLENEQVQLGHFLSKTFTQNTHLEATFTNWLKSNLRQYDMFLGKENFFYLAKLLQYFSTWVKNEKPQFRNAFWASRLVNNESINTEELTTQLLTLARSVLKSISR</sequence>
<proteinExistence type="predicted"/>
<organism evidence="1 2">
    <name type="scientific">Austropuccinia psidii MF-1</name>
    <dbReference type="NCBI Taxonomy" id="1389203"/>
    <lineage>
        <taxon>Eukaryota</taxon>
        <taxon>Fungi</taxon>
        <taxon>Dikarya</taxon>
        <taxon>Basidiomycota</taxon>
        <taxon>Pucciniomycotina</taxon>
        <taxon>Pucciniomycetes</taxon>
        <taxon>Pucciniales</taxon>
        <taxon>Sphaerophragmiaceae</taxon>
        <taxon>Austropuccinia</taxon>
    </lineage>
</organism>
<evidence type="ECO:0000313" key="2">
    <source>
        <dbReference type="Proteomes" id="UP000765509"/>
    </source>
</evidence>
<gene>
    <name evidence="1" type="ORF">O181_084235</name>
</gene>
<dbReference type="Proteomes" id="UP000765509">
    <property type="component" value="Unassembled WGS sequence"/>
</dbReference>
<dbReference type="AlphaFoldDB" id="A0A9Q3FV84"/>
<comment type="caution">
    <text evidence="1">The sequence shown here is derived from an EMBL/GenBank/DDBJ whole genome shotgun (WGS) entry which is preliminary data.</text>
</comment>
<name>A0A9Q3FV84_9BASI</name>